<gene>
    <name evidence="1" type="ORF">EV666_101209</name>
</gene>
<dbReference type="EMBL" id="SLWL01000001">
    <property type="protein sequence ID" value="TCO15959.1"/>
    <property type="molecule type" value="Genomic_DNA"/>
</dbReference>
<sequence>MRGYTGEATSGSASRRHEWRTLRADEAGFREDGSAYLMAIDAPMLEGLRRWGFLDPADSERVYQFLGPPVRPPDSLTASGNLKTRLPLVVSCDDYAASGLAQALRFDFDTRDAPTIWVGLKQPPEVVFSAGEVRFTQAPVRGQDIVRLYMAPADAPHVAGILEGDEKLRDAVWPLPGSAPKAGRAADRAARKGISAIVDEALP</sequence>
<dbReference type="AlphaFoldDB" id="A0A4R2GXJ0"/>
<reference evidence="1 2" key="1">
    <citation type="submission" date="2019-03" db="EMBL/GenBank/DDBJ databases">
        <title>Genomic Encyclopedia of Type Strains, Phase IV (KMG-IV): sequencing the most valuable type-strain genomes for metagenomic binning, comparative biology and taxonomic classification.</title>
        <authorList>
            <person name="Goeker M."/>
        </authorList>
    </citation>
    <scope>NUCLEOTIDE SEQUENCE [LARGE SCALE GENOMIC DNA]</scope>
    <source>
        <strain evidence="1 2">DSM 22958</strain>
    </source>
</reference>
<dbReference type="RefSeq" id="WP_132001698.1">
    <property type="nucleotide sequence ID" value="NZ_JBHUNN010000002.1"/>
</dbReference>
<name>A0A4R2GXJ0_9HYPH</name>
<proteinExistence type="predicted"/>
<accession>A0A4R2GXJ0</accession>
<dbReference type="Proteomes" id="UP000294881">
    <property type="component" value="Unassembled WGS sequence"/>
</dbReference>
<protein>
    <submittedName>
        <fullName evidence="1">Uncharacterized protein</fullName>
    </submittedName>
</protein>
<organism evidence="1 2">
    <name type="scientific">Camelimonas lactis</name>
    <dbReference type="NCBI Taxonomy" id="659006"/>
    <lineage>
        <taxon>Bacteria</taxon>
        <taxon>Pseudomonadati</taxon>
        <taxon>Pseudomonadota</taxon>
        <taxon>Alphaproteobacteria</taxon>
        <taxon>Hyphomicrobiales</taxon>
        <taxon>Chelatococcaceae</taxon>
        <taxon>Camelimonas</taxon>
    </lineage>
</organism>
<keyword evidence="2" id="KW-1185">Reference proteome</keyword>
<evidence type="ECO:0000313" key="2">
    <source>
        <dbReference type="Proteomes" id="UP000294881"/>
    </source>
</evidence>
<evidence type="ECO:0000313" key="1">
    <source>
        <dbReference type="EMBL" id="TCO15959.1"/>
    </source>
</evidence>
<comment type="caution">
    <text evidence="1">The sequence shown here is derived from an EMBL/GenBank/DDBJ whole genome shotgun (WGS) entry which is preliminary data.</text>
</comment>